<evidence type="ECO:0000256" key="2">
    <source>
        <dbReference type="ARBA" id="ARBA00000765"/>
    </source>
</evidence>
<evidence type="ECO:0000256" key="10">
    <source>
        <dbReference type="ARBA" id="ARBA00023027"/>
    </source>
</evidence>
<evidence type="ECO:0000313" key="23">
    <source>
        <dbReference type="Proteomes" id="UP000054558"/>
    </source>
</evidence>
<dbReference type="Gene3D" id="3.90.226.10">
    <property type="entry name" value="2-enoyl-CoA Hydratase, Chain A, domain 1"/>
    <property type="match status" value="1"/>
</dbReference>
<accession>A0A1Y1IKS8</accession>
<dbReference type="GO" id="GO:0070403">
    <property type="term" value="F:NAD+ binding"/>
    <property type="evidence" value="ECO:0007669"/>
    <property type="project" value="InterPro"/>
</dbReference>
<evidence type="ECO:0000256" key="5">
    <source>
        <dbReference type="ARBA" id="ARBA00007005"/>
    </source>
</evidence>
<dbReference type="SUPFAM" id="SSF48179">
    <property type="entry name" value="6-phosphogluconate dehydrogenase C-terminal domain-like"/>
    <property type="match status" value="2"/>
</dbReference>
<dbReference type="InterPro" id="IPR008927">
    <property type="entry name" value="6-PGluconate_DH-like_C_sf"/>
</dbReference>
<comment type="catalytic activity">
    <reaction evidence="18">
        <text>a 4-saturated-(3S)-3-hydroxyacyl-CoA = a (3E)-enoyl-CoA + H2O</text>
        <dbReference type="Rhea" id="RHEA:20724"/>
        <dbReference type="ChEBI" id="CHEBI:15377"/>
        <dbReference type="ChEBI" id="CHEBI:58521"/>
        <dbReference type="ChEBI" id="CHEBI:137480"/>
        <dbReference type="EC" id="4.2.1.17"/>
    </reaction>
</comment>
<keyword evidence="8" id="KW-0276">Fatty acid metabolism</keyword>
<dbReference type="GO" id="GO:0004165">
    <property type="term" value="F:delta(3)-delta(2)-enoyl-CoA isomerase activity"/>
    <property type="evidence" value="ECO:0007669"/>
    <property type="project" value="UniProtKB-EC"/>
</dbReference>
<dbReference type="Gene3D" id="3.40.50.720">
    <property type="entry name" value="NAD(P)-binding Rossmann-like Domain"/>
    <property type="match status" value="1"/>
</dbReference>
<keyword evidence="14" id="KW-0456">Lyase</keyword>
<evidence type="ECO:0000256" key="8">
    <source>
        <dbReference type="ARBA" id="ARBA00022832"/>
    </source>
</evidence>
<keyword evidence="15" id="KW-0511">Multifunctional enzyme</keyword>
<name>A0A1Y1IKS8_KLENI</name>
<gene>
    <name evidence="22" type="ORF">KFL_007590070</name>
</gene>
<dbReference type="Pfam" id="PF02737">
    <property type="entry name" value="3HCDH_N"/>
    <property type="match status" value="1"/>
</dbReference>
<dbReference type="PROSITE" id="PS00166">
    <property type="entry name" value="ENOYL_COA_HYDRATASE"/>
    <property type="match status" value="1"/>
</dbReference>
<organism evidence="22 23">
    <name type="scientific">Klebsormidium nitens</name>
    <name type="common">Green alga</name>
    <name type="synonym">Ulothrix nitens</name>
    <dbReference type="NCBI Taxonomy" id="105231"/>
    <lineage>
        <taxon>Eukaryota</taxon>
        <taxon>Viridiplantae</taxon>
        <taxon>Streptophyta</taxon>
        <taxon>Klebsormidiophyceae</taxon>
        <taxon>Klebsormidiales</taxon>
        <taxon>Klebsormidiaceae</taxon>
        <taxon>Klebsormidium</taxon>
    </lineage>
</organism>
<dbReference type="FunFam" id="3.90.226.10:FF:000025">
    <property type="entry name" value="Peroxisomal fatty acid beta-oxidation multifunctional protein"/>
    <property type="match status" value="1"/>
</dbReference>
<dbReference type="Pfam" id="PF00725">
    <property type="entry name" value="3HCDH"/>
    <property type="match status" value="1"/>
</dbReference>
<comment type="similarity">
    <text evidence="19">Belongs to the enoyl-CoA hydratase/isomerase family.</text>
</comment>
<dbReference type="PROSITE" id="PS00067">
    <property type="entry name" value="3HCDH"/>
    <property type="match status" value="1"/>
</dbReference>
<feature type="domain" description="3-hydroxyacyl-CoA dehydrogenase C-terminal" evidence="20">
    <location>
        <begin position="490"/>
        <end position="583"/>
    </location>
</feature>
<comment type="pathway">
    <text evidence="4">Lipid metabolism; fatty acid beta-oxidation.</text>
</comment>
<dbReference type="GO" id="GO:0006635">
    <property type="term" value="P:fatty acid beta-oxidation"/>
    <property type="evidence" value="ECO:0000318"/>
    <property type="project" value="GO_Central"/>
</dbReference>
<dbReference type="FunFam" id="3.40.50.720:FF:000009">
    <property type="entry name" value="Fatty oxidation complex, alpha subunit"/>
    <property type="match status" value="1"/>
</dbReference>
<dbReference type="InterPro" id="IPR006108">
    <property type="entry name" value="3HC_DH_C"/>
</dbReference>
<comment type="catalytic activity">
    <reaction evidence="17">
        <text>a (3S)-3-hydroxyacyl-CoA = a (2E)-enoyl-CoA + H2O</text>
        <dbReference type="Rhea" id="RHEA:16105"/>
        <dbReference type="ChEBI" id="CHEBI:15377"/>
        <dbReference type="ChEBI" id="CHEBI:57318"/>
        <dbReference type="ChEBI" id="CHEBI:58856"/>
        <dbReference type="EC" id="4.2.1.17"/>
    </reaction>
</comment>
<dbReference type="PANTHER" id="PTHR23309">
    <property type="entry name" value="3-HYDROXYACYL-COA DEHYROGENASE"/>
    <property type="match status" value="1"/>
</dbReference>
<dbReference type="Proteomes" id="UP000054558">
    <property type="component" value="Unassembled WGS sequence"/>
</dbReference>
<comment type="similarity">
    <text evidence="6">In the N-terminal section; belongs to the enoyl-CoA hydratase/isomerase family.</text>
</comment>
<evidence type="ECO:0000259" key="20">
    <source>
        <dbReference type="Pfam" id="PF00725"/>
    </source>
</evidence>
<dbReference type="InterPro" id="IPR006180">
    <property type="entry name" value="3-OHacyl-CoA_DH_CS"/>
</dbReference>
<sequence length="721" mass="78421">MATRVTTEVGHDEVMIVTMHNPPVNALAPAVLKGLKEAFDEAHHRKDVKAIVVTGANGRFSGGFDISAIVQQQERGEIASLGDVSTDLMIKTVESGPKPAVAAIEGLALGGGLELAMSCHARLSAPKAQLGLPELTLGIIPGFGGTQRLPRLTGLAKAVEMMLLSKPIKAEEGKELGLIDEIVPLNQLLSAARKVALDLASGRRPLVKSLERSDKIEELDDALEIIKFARKQARATAPNVNHPQACLDAVEAGVRHGGYEGNRKEAEVFKELVLSDTSKALTHVFFAQRATTKVAGVTDKGLKPRPIRSVAIIGGGLMGSGIATALVLAGIPVLLKEVNQDFLQAGVDRIAANLKSRVKKGSMTEDKYNKTMQLVKPTLEYKDFNGVDAVIEAVIEDIGLKQNIFADLEKYCSPQALLATNTSTIDINLVGKKTNAQDRIIGAHFFSPAHVMPLLEIVRTDRTSNQAIVDLLTLGKTIKKTPVVVGNCTGFAVNRVFFPYTMAASLLVDLGVDPYRIDKVIKSFGMPMGPFRLADLVGMQVAYLTGKQYLAEWPDRTYGSKMIQLLFDDKRFGERTKKGFYVYDDKRKNKPDPELQKYVEQSRKAAGIMPEGRPLQVSDQEIVEMIFFPVVNEASRVLQEQIVQSGGDLDIASVLSMGFPPYRGGVVWWGDSIGVKYVHEKLSKWSQLYGGFFKPSAFLAERASKGVKLAAPLEDSPRSRL</sequence>
<evidence type="ECO:0000256" key="16">
    <source>
        <dbReference type="ARBA" id="ARBA00023701"/>
    </source>
</evidence>
<evidence type="ECO:0000256" key="12">
    <source>
        <dbReference type="ARBA" id="ARBA00023140"/>
    </source>
</evidence>
<dbReference type="InterPro" id="IPR006176">
    <property type="entry name" value="3-OHacyl-CoA_DH_NAD-bd"/>
</dbReference>
<feature type="domain" description="3-hydroxyacyl-CoA dehydrogenase NAD binding" evidence="21">
    <location>
        <begin position="309"/>
        <end position="487"/>
    </location>
</feature>
<keyword evidence="23" id="KW-1185">Reference proteome</keyword>
<dbReference type="InterPro" id="IPR036291">
    <property type="entry name" value="NAD(P)-bd_dom_sf"/>
</dbReference>
<comment type="catalytic activity">
    <reaction evidence="16">
        <text>(3S)-3-hydroxybutanoyl-CoA = (3R)-3-hydroxybutanoyl-CoA</text>
        <dbReference type="Rhea" id="RHEA:21760"/>
        <dbReference type="ChEBI" id="CHEBI:57315"/>
        <dbReference type="ChEBI" id="CHEBI:57316"/>
        <dbReference type="EC" id="5.1.2.3"/>
    </reaction>
</comment>
<evidence type="ECO:0000256" key="17">
    <source>
        <dbReference type="ARBA" id="ARBA00023709"/>
    </source>
</evidence>
<evidence type="ECO:0000256" key="19">
    <source>
        <dbReference type="RuleBase" id="RU003707"/>
    </source>
</evidence>
<comment type="catalytic activity">
    <reaction evidence="1">
        <text>a (3Z)-enoyl-CoA = a 4-saturated (2E)-enoyl-CoA</text>
        <dbReference type="Rhea" id="RHEA:45900"/>
        <dbReference type="ChEBI" id="CHEBI:85097"/>
        <dbReference type="ChEBI" id="CHEBI:85489"/>
        <dbReference type="EC" id="5.3.3.8"/>
    </reaction>
</comment>
<keyword evidence="10" id="KW-0520">NAD</keyword>
<dbReference type="SUPFAM" id="SSF51735">
    <property type="entry name" value="NAD(P)-binding Rossmann-fold domains"/>
    <property type="match status" value="1"/>
</dbReference>
<dbReference type="UniPathway" id="UPA00659"/>
<dbReference type="GO" id="GO:0005777">
    <property type="term" value="C:peroxisome"/>
    <property type="evidence" value="ECO:0000318"/>
    <property type="project" value="GO_Central"/>
</dbReference>
<evidence type="ECO:0000256" key="7">
    <source>
        <dbReference type="ARBA" id="ARBA00011245"/>
    </source>
</evidence>
<dbReference type="InterPro" id="IPR001753">
    <property type="entry name" value="Enoyl-CoA_hydra/iso"/>
</dbReference>
<proteinExistence type="inferred from homology"/>
<dbReference type="Pfam" id="PF00378">
    <property type="entry name" value="ECH_1"/>
    <property type="match status" value="1"/>
</dbReference>
<dbReference type="OrthoDB" id="2018133at2759"/>
<evidence type="ECO:0000256" key="1">
    <source>
        <dbReference type="ARBA" id="ARBA00000452"/>
    </source>
</evidence>
<evidence type="ECO:0000256" key="4">
    <source>
        <dbReference type="ARBA" id="ARBA00005005"/>
    </source>
</evidence>
<evidence type="ECO:0000256" key="13">
    <source>
        <dbReference type="ARBA" id="ARBA00023235"/>
    </source>
</evidence>
<dbReference type="OMA" id="VERCMLA"/>
<comment type="similarity">
    <text evidence="5">In the central section; belongs to the 3-hydroxyacyl-CoA dehydrogenase family.</text>
</comment>
<reference evidence="22 23" key="1">
    <citation type="journal article" date="2014" name="Nat. Commun.">
        <title>Klebsormidium flaccidum genome reveals primary factors for plant terrestrial adaptation.</title>
        <authorList>
            <person name="Hori K."/>
            <person name="Maruyama F."/>
            <person name="Fujisawa T."/>
            <person name="Togashi T."/>
            <person name="Yamamoto N."/>
            <person name="Seo M."/>
            <person name="Sato S."/>
            <person name="Yamada T."/>
            <person name="Mori H."/>
            <person name="Tajima N."/>
            <person name="Moriyama T."/>
            <person name="Ikeuchi M."/>
            <person name="Watanabe M."/>
            <person name="Wada H."/>
            <person name="Kobayashi K."/>
            <person name="Saito M."/>
            <person name="Masuda T."/>
            <person name="Sasaki-Sekimoto Y."/>
            <person name="Mashiguchi K."/>
            <person name="Awai K."/>
            <person name="Shimojima M."/>
            <person name="Masuda S."/>
            <person name="Iwai M."/>
            <person name="Nobusawa T."/>
            <person name="Narise T."/>
            <person name="Kondo S."/>
            <person name="Saito H."/>
            <person name="Sato R."/>
            <person name="Murakawa M."/>
            <person name="Ihara Y."/>
            <person name="Oshima-Yamada Y."/>
            <person name="Ohtaka K."/>
            <person name="Satoh M."/>
            <person name="Sonobe K."/>
            <person name="Ishii M."/>
            <person name="Ohtani R."/>
            <person name="Kanamori-Sato M."/>
            <person name="Honoki R."/>
            <person name="Miyazaki D."/>
            <person name="Mochizuki H."/>
            <person name="Umetsu J."/>
            <person name="Higashi K."/>
            <person name="Shibata D."/>
            <person name="Kamiya Y."/>
            <person name="Sato N."/>
            <person name="Nakamura Y."/>
            <person name="Tabata S."/>
            <person name="Ida S."/>
            <person name="Kurokawa K."/>
            <person name="Ohta H."/>
        </authorList>
    </citation>
    <scope>NUCLEOTIDE SEQUENCE [LARGE SCALE GENOMIC DNA]</scope>
    <source>
        <strain evidence="22 23">NIES-2285</strain>
    </source>
</reference>
<keyword evidence="12" id="KW-0576">Peroxisome</keyword>
<evidence type="ECO:0000313" key="22">
    <source>
        <dbReference type="EMBL" id="GAQ91293.1"/>
    </source>
</evidence>
<protein>
    <submittedName>
        <fullName evidence="22">Enoyl-CoA hydratase</fullName>
    </submittedName>
</protein>
<evidence type="ECO:0000256" key="9">
    <source>
        <dbReference type="ARBA" id="ARBA00023002"/>
    </source>
</evidence>
<comment type="catalytic activity">
    <reaction evidence="2">
        <text>a (3E)-enoyl-CoA = a 4-saturated (2E)-enoyl-CoA</text>
        <dbReference type="Rhea" id="RHEA:45228"/>
        <dbReference type="ChEBI" id="CHEBI:58521"/>
        <dbReference type="ChEBI" id="CHEBI:85097"/>
        <dbReference type="EC" id="5.3.3.8"/>
    </reaction>
</comment>
<evidence type="ECO:0000256" key="15">
    <source>
        <dbReference type="ARBA" id="ARBA00023268"/>
    </source>
</evidence>
<dbReference type="CDD" id="cd06558">
    <property type="entry name" value="crotonase-like"/>
    <property type="match status" value="1"/>
</dbReference>
<evidence type="ECO:0000256" key="3">
    <source>
        <dbReference type="ARBA" id="ARBA00004275"/>
    </source>
</evidence>
<dbReference type="GO" id="GO:0003857">
    <property type="term" value="F:(3S)-3-hydroxyacyl-CoA dehydrogenase (NAD+) activity"/>
    <property type="evidence" value="ECO:0000318"/>
    <property type="project" value="GO_Central"/>
</dbReference>
<dbReference type="SUPFAM" id="SSF52096">
    <property type="entry name" value="ClpP/crotonase"/>
    <property type="match status" value="1"/>
</dbReference>
<dbReference type="AlphaFoldDB" id="A0A1Y1IKS8"/>
<evidence type="ECO:0000259" key="21">
    <source>
        <dbReference type="Pfam" id="PF02737"/>
    </source>
</evidence>
<dbReference type="FunFam" id="1.10.1040.50:FF:000004">
    <property type="entry name" value="Peroxisomal fatty acid beta-oxidation multifunctional protein"/>
    <property type="match status" value="1"/>
</dbReference>
<dbReference type="GO" id="GO:0008692">
    <property type="term" value="F:3-hydroxybutyryl-CoA epimerase activity"/>
    <property type="evidence" value="ECO:0007669"/>
    <property type="project" value="UniProtKB-EC"/>
</dbReference>
<dbReference type="Gene3D" id="1.10.1040.50">
    <property type="match status" value="1"/>
</dbReference>
<evidence type="ECO:0000256" key="11">
    <source>
        <dbReference type="ARBA" id="ARBA00023098"/>
    </source>
</evidence>
<evidence type="ECO:0000256" key="6">
    <source>
        <dbReference type="ARBA" id="ARBA00008750"/>
    </source>
</evidence>
<keyword evidence="11" id="KW-0443">Lipid metabolism</keyword>
<comment type="subcellular location">
    <subcellularLocation>
        <location evidence="3">Peroxisome</location>
    </subcellularLocation>
</comment>
<dbReference type="STRING" id="105231.A0A1Y1IKS8"/>
<dbReference type="GO" id="GO:0004300">
    <property type="term" value="F:enoyl-CoA hydratase activity"/>
    <property type="evidence" value="ECO:0007669"/>
    <property type="project" value="UniProtKB-EC"/>
</dbReference>
<keyword evidence="13" id="KW-0413">Isomerase</keyword>
<evidence type="ECO:0000256" key="18">
    <source>
        <dbReference type="ARBA" id="ARBA00023717"/>
    </source>
</evidence>
<dbReference type="EMBL" id="DF237708">
    <property type="protein sequence ID" value="GAQ91293.1"/>
    <property type="molecule type" value="Genomic_DNA"/>
</dbReference>
<dbReference type="InterPro" id="IPR029045">
    <property type="entry name" value="ClpP/crotonase-like_dom_sf"/>
</dbReference>
<keyword evidence="9" id="KW-0560">Oxidoreductase</keyword>
<dbReference type="PANTHER" id="PTHR23309:SF49">
    <property type="entry name" value="PEROXISOMAL BIFUNCTIONAL ENZYME"/>
    <property type="match status" value="1"/>
</dbReference>
<comment type="subunit">
    <text evidence="7">Monomer.</text>
</comment>
<dbReference type="InterPro" id="IPR018376">
    <property type="entry name" value="Enoyl-CoA_hyd/isom_CS"/>
</dbReference>
<evidence type="ECO:0000256" key="14">
    <source>
        <dbReference type="ARBA" id="ARBA00023239"/>
    </source>
</evidence>